<comment type="caution">
    <text evidence="3">The sequence shown here is derived from an EMBL/GenBank/DDBJ whole genome shotgun (WGS) entry which is preliminary data.</text>
</comment>
<feature type="domain" description="FAD dependent oxidoreductase" evidence="2">
    <location>
        <begin position="5"/>
        <end position="391"/>
    </location>
</feature>
<dbReference type="Proteomes" id="UP001595453">
    <property type="component" value="Unassembled WGS sequence"/>
</dbReference>
<organism evidence="3 4">
    <name type="scientific">Pseudoalteromonas fenneropenaei</name>
    <dbReference type="NCBI Taxonomy" id="1737459"/>
    <lineage>
        <taxon>Bacteria</taxon>
        <taxon>Pseudomonadati</taxon>
        <taxon>Pseudomonadota</taxon>
        <taxon>Gammaproteobacteria</taxon>
        <taxon>Alteromonadales</taxon>
        <taxon>Pseudoalteromonadaceae</taxon>
        <taxon>Pseudoalteromonas</taxon>
    </lineage>
</organism>
<dbReference type="Gene3D" id="3.30.9.10">
    <property type="entry name" value="D-Amino Acid Oxidase, subunit A, domain 2"/>
    <property type="match status" value="1"/>
</dbReference>
<gene>
    <name evidence="3" type="ORF">ACFOEE_02510</name>
</gene>
<dbReference type="PANTHER" id="PTHR13847:SF289">
    <property type="entry name" value="GLYCINE OXIDASE"/>
    <property type="match status" value="1"/>
</dbReference>
<name>A0ABV7CFP3_9GAMM</name>
<dbReference type="RefSeq" id="WP_377120587.1">
    <property type="nucleotide sequence ID" value="NZ_JBHRSD010000002.1"/>
</dbReference>
<evidence type="ECO:0000313" key="4">
    <source>
        <dbReference type="Proteomes" id="UP001595453"/>
    </source>
</evidence>
<reference evidence="4" key="1">
    <citation type="journal article" date="2019" name="Int. J. Syst. Evol. Microbiol.">
        <title>The Global Catalogue of Microorganisms (GCM) 10K type strain sequencing project: providing services to taxonomists for standard genome sequencing and annotation.</title>
        <authorList>
            <consortium name="The Broad Institute Genomics Platform"/>
            <consortium name="The Broad Institute Genome Sequencing Center for Infectious Disease"/>
            <person name="Wu L."/>
            <person name="Ma J."/>
        </authorList>
    </citation>
    <scope>NUCLEOTIDE SEQUENCE [LARGE SCALE GENOMIC DNA]</scope>
    <source>
        <strain evidence="4">KCTC 42730</strain>
    </source>
</reference>
<dbReference type="SUPFAM" id="SSF54373">
    <property type="entry name" value="FAD-linked reductases, C-terminal domain"/>
    <property type="match status" value="1"/>
</dbReference>
<dbReference type="EMBL" id="JBHRSD010000002">
    <property type="protein sequence ID" value="MFC3031400.1"/>
    <property type="molecule type" value="Genomic_DNA"/>
</dbReference>
<dbReference type="EC" id="1.-.-.-" evidence="3"/>
<sequence length="410" mass="45051">MAQSVAVIGAGIIGLCTALELTKRGIAVTLFDGKGVAMGCSFGNAGHFATEQVFPLAEPSLLTKLPRMLFDKTGPLRLDWRYLGKALPWFWRFLLNMQKRHFVVHSQALRALNEAALPAYQRLLGESYATLINANGSLLTFEHQDFALVDKLAAQFRAQGVAVKVLRGQEIQALEPELGRNVQQALWFTEVAHSSDPHTLCLTIKAQLDSAQVQFNQAHIKHIYSSSQGVIVTTVDDEQHRFDELVIAAGAWSKPLVKQLGFNVPLDTERGYHAMLNCANPITRPVASADRQFIITPMAMGLRLAGTVEFAGLNAPENHQRAQVLLPHAQALIPTLAGDTISSTWMGCRPSLPDSLPVIGTSPKHSNIHFAFGHQHLGLTQGAITAELVADCIQRRSPRITLHPYRIDRF</sequence>
<dbReference type="Gene3D" id="3.50.50.60">
    <property type="entry name" value="FAD/NAD(P)-binding domain"/>
    <property type="match status" value="2"/>
</dbReference>
<evidence type="ECO:0000259" key="2">
    <source>
        <dbReference type="Pfam" id="PF01266"/>
    </source>
</evidence>
<dbReference type="GO" id="GO:0016491">
    <property type="term" value="F:oxidoreductase activity"/>
    <property type="evidence" value="ECO:0007669"/>
    <property type="project" value="UniProtKB-KW"/>
</dbReference>
<dbReference type="PANTHER" id="PTHR13847">
    <property type="entry name" value="SARCOSINE DEHYDROGENASE-RELATED"/>
    <property type="match status" value="1"/>
</dbReference>
<protein>
    <submittedName>
        <fullName evidence="3">NAD(P)/FAD-dependent oxidoreductase</fullName>
        <ecNumber evidence="3">1.-.-.-</ecNumber>
    </submittedName>
</protein>
<keyword evidence="1 3" id="KW-0560">Oxidoreductase</keyword>
<keyword evidence="4" id="KW-1185">Reference proteome</keyword>
<dbReference type="InterPro" id="IPR036188">
    <property type="entry name" value="FAD/NAD-bd_sf"/>
</dbReference>
<dbReference type="SUPFAM" id="SSF51905">
    <property type="entry name" value="FAD/NAD(P)-binding domain"/>
    <property type="match status" value="1"/>
</dbReference>
<dbReference type="InterPro" id="IPR006076">
    <property type="entry name" value="FAD-dep_OxRdtase"/>
</dbReference>
<accession>A0ABV7CFP3</accession>
<evidence type="ECO:0000313" key="3">
    <source>
        <dbReference type="EMBL" id="MFC3031400.1"/>
    </source>
</evidence>
<dbReference type="Pfam" id="PF01266">
    <property type="entry name" value="DAO"/>
    <property type="match status" value="1"/>
</dbReference>
<proteinExistence type="predicted"/>
<evidence type="ECO:0000256" key="1">
    <source>
        <dbReference type="ARBA" id="ARBA00023002"/>
    </source>
</evidence>